<keyword evidence="6" id="KW-0067">ATP-binding</keyword>
<feature type="coiled-coil region" evidence="9">
    <location>
        <begin position="782"/>
        <end position="839"/>
    </location>
</feature>
<feature type="transmembrane region" description="Helical" evidence="10">
    <location>
        <begin position="23"/>
        <end position="45"/>
    </location>
</feature>
<evidence type="ECO:0000259" key="11">
    <source>
        <dbReference type="Pfam" id="PF13614"/>
    </source>
</evidence>
<comment type="similarity">
    <text evidence="1">Belongs to the CpsD/CapB family.</text>
</comment>
<dbReference type="EMBL" id="CP000828">
    <property type="protein sequence ID" value="ABW29808.1"/>
    <property type="molecule type" value="Genomic_DNA"/>
</dbReference>
<evidence type="ECO:0000256" key="7">
    <source>
        <dbReference type="ARBA" id="ARBA00023137"/>
    </source>
</evidence>
<evidence type="ECO:0000256" key="4">
    <source>
        <dbReference type="ARBA" id="ARBA00022741"/>
    </source>
</evidence>
<name>B0C3H4_ACAM1</name>
<dbReference type="Gene3D" id="1.10.287.1490">
    <property type="match status" value="1"/>
</dbReference>
<evidence type="ECO:0000256" key="6">
    <source>
        <dbReference type="ARBA" id="ARBA00022840"/>
    </source>
</evidence>
<dbReference type="STRING" id="329726.AM1_4837"/>
<dbReference type="AlphaFoldDB" id="B0C3H4"/>
<keyword evidence="3" id="KW-0808">Transferase</keyword>
<evidence type="ECO:0000256" key="9">
    <source>
        <dbReference type="SAM" id="Coils"/>
    </source>
</evidence>
<proteinExistence type="inferred from homology"/>
<dbReference type="EC" id="2.7.10.2" evidence="2"/>
<dbReference type="GO" id="GO:0004715">
    <property type="term" value="F:non-membrane spanning protein tyrosine kinase activity"/>
    <property type="evidence" value="ECO:0007669"/>
    <property type="project" value="UniProtKB-EC"/>
</dbReference>
<keyword evidence="4" id="KW-0547">Nucleotide-binding</keyword>
<dbReference type="PANTHER" id="PTHR32309:SF13">
    <property type="entry name" value="FERRIC ENTEROBACTIN TRANSPORT PROTEIN FEPE"/>
    <property type="match status" value="1"/>
</dbReference>
<feature type="coiled-coil region" evidence="9">
    <location>
        <begin position="182"/>
        <end position="286"/>
    </location>
</feature>
<dbReference type="InterPro" id="IPR025669">
    <property type="entry name" value="AAA_dom"/>
</dbReference>
<evidence type="ECO:0000259" key="12">
    <source>
        <dbReference type="Pfam" id="PF13807"/>
    </source>
</evidence>
<dbReference type="GO" id="GO:0005886">
    <property type="term" value="C:plasma membrane"/>
    <property type="evidence" value="ECO:0007669"/>
    <property type="project" value="TreeGrafter"/>
</dbReference>
<protein>
    <recommendedName>
        <fullName evidence="2">non-specific protein-tyrosine kinase</fullName>
        <ecNumber evidence="2">2.7.10.2</ecNumber>
    </recommendedName>
</protein>
<dbReference type="InterPro" id="IPR050445">
    <property type="entry name" value="Bact_polysacc_biosynth/exp"/>
</dbReference>
<dbReference type="PANTHER" id="PTHR32309">
    <property type="entry name" value="TYROSINE-PROTEIN KINASE"/>
    <property type="match status" value="1"/>
</dbReference>
<organism evidence="13 14">
    <name type="scientific">Acaryochloris marina (strain MBIC 11017)</name>
    <dbReference type="NCBI Taxonomy" id="329726"/>
    <lineage>
        <taxon>Bacteria</taxon>
        <taxon>Bacillati</taxon>
        <taxon>Cyanobacteriota</taxon>
        <taxon>Cyanophyceae</taxon>
        <taxon>Acaryochloridales</taxon>
        <taxon>Acaryochloridaceae</taxon>
        <taxon>Acaryochloris</taxon>
    </lineage>
</organism>
<keyword evidence="9" id="KW-0175">Coiled coil</keyword>
<evidence type="ECO:0000313" key="13">
    <source>
        <dbReference type="EMBL" id="ABW29808.1"/>
    </source>
</evidence>
<keyword evidence="10" id="KW-0812">Transmembrane</keyword>
<gene>
    <name evidence="13" type="ordered locus">AM1_4837</name>
</gene>
<feature type="domain" description="Tyrosine-protein kinase G-rich" evidence="12">
    <location>
        <begin position="379"/>
        <end position="441"/>
    </location>
</feature>
<dbReference type="NCBIfam" id="TIGR01007">
    <property type="entry name" value="eps_fam"/>
    <property type="match status" value="1"/>
</dbReference>
<dbReference type="eggNOG" id="COG0489">
    <property type="taxonomic scope" value="Bacteria"/>
</dbReference>
<keyword evidence="10" id="KW-1133">Transmembrane helix</keyword>
<dbReference type="Pfam" id="PF13614">
    <property type="entry name" value="AAA_31"/>
    <property type="match status" value="1"/>
</dbReference>
<dbReference type="InterPro" id="IPR005702">
    <property type="entry name" value="Wzc-like_C"/>
</dbReference>
<sequence length="873" mass="96125">MASVLASQISKSRKFRLILQRHWLPSSVAFTLVLTLGTLAIKLLYQPLYVAEGQLRFTKVNPISKLTTLGTEIGNLDPLDLEGRPLETESAVIQSTPLLQTTLNKLSTQEDIDYSLDLKGFRQNFVISDVKGTDILRITYKSINSEHAAAAVNLLMQVYLENHLQDNRNSIETASKFISERIPQSEKTVQNAERALRQFKQKNQIVDLSNREQDAEAKIAELQGKISDAQAQIAQLQTEANVLSNQLGMTPQQAMAAVSLSQSAEIRDVLTQLQQTESQLALQTNQLTATHPTVLGLARDVNKLKALFQQRAEKILGTKVAAPESLIGSLQEELTADLVKLEAQRQGLVSQVIAQSNTLESYKQQLNIFPGLAEKQRELERKLEAAQSTYALLLQKQQEILAEANQTVGNARVLVPAQIPKSPVTPNQADYLATGLLGVLAFFATAYILETLDKSIRTVEDAVHQFEYPLLGVIPAFGNSNNSLFYDGGLQQLAPKLFLRDFPDSPVSNAFRMLQVSLKSVQTGRHCQTLVVTSTSPQEGKSTVVANLAMALAQAGNQVLVVDGNLRNPFQDRMWDVLNEFGLSNVLFGQADLDSATQSVTAHVDVMTAGNLHANAMGTLESKHMTVMLNAAKSIYNYILIDAPSLNSAADVSILGGQADGIVIVVKPGIANLPNIAAAKELLMRSGQRVTGLIINGALSQDQPYGDFQVHPMNGQVPPQPLPTPSPSISFNQNPFPNYTPEAPSQVLVQSNGPTPEELPLRDLQDQVEHLRAVWIRSVQFVDEQEEELVQLHHTVSDLQEQIRDAGGYSHSSSAATDLIRLELRLAHEKERLRLFEKTLAGQRQRLQSQQAVFQHHLGLLQRRIKRIVGHLD</sequence>
<accession>B0C3H4</accession>
<evidence type="ECO:0000256" key="5">
    <source>
        <dbReference type="ARBA" id="ARBA00022777"/>
    </source>
</evidence>
<keyword evidence="14" id="KW-1185">Reference proteome</keyword>
<dbReference type="eggNOG" id="COG3206">
    <property type="taxonomic scope" value="Bacteria"/>
</dbReference>
<dbReference type="SUPFAM" id="SSF52540">
    <property type="entry name" value="P-loop containing nucleoside triphosphate hydrolases"/>
    <property type="match status" value="1"/>
</dbReference>
<comment type="catalytic activity">
    <reaction evidence="8">
        <text>L-tyrosyl-[protein] + ATP = O-phospho-L-tyrosyl-[protein] + ADP + H(+)</text>
        <dbReference type="Rhea" id="RHEA:10596"/>
        <dbReference type="Rhea" id="RHEA-COMP:10136"/>
        <dbReference type="Rhea" id="RHEA-COMP:20101"/>
        <dbReference type="ChEBI" id="CHEBI:15378"/>
        <dbReference type="ChEBI" id="CHEBI:30616"/>
        <dbReference type="ChEBI" id="CHEBI:46858"/>
        <dbReference type="ChEBI" id="CHEBI:61978"/>
        <dbReference type="ChEBI" id="CHEBI:456216"/>
        <dbReference type="EC" id="2.7.10.2"/>
    </reaction>
</comment>
<dbReference type="Proteomes" id="UP000000268">
    <property type="component" value="Chromosome"/>
</dbReference>
<dbReference type="GO" id="GO:0005524">
    <property type="term" value="F:ATP binding"/>
    <property type="evidence" value="ECO:0007669"/>
    <property type="project" value="UniProtKB-KW"/>
</dbReference>
<dbReference type="KEGG" id="amr:AM1_4837"/>
<evidence type="ECO:0000256" key="8">
    <source>
        <dbReference type="ARBA" id="ARBA00051245"/>
    </source>
</evidence>
<keyword evidence="10" id="KW-0472">Membrane</keyword>
<reference evidence="13 14" key="1">
    <citation type="journal article" date="2008" name="Proc. Natl. Acad. Sci. U.S.A.">
        <title>Niche adaptation and genome expansion in the chlorophyll d-producing cyanobacterium Acaryochloris marina.</title>
        <authorList>
            <person name="Swingley W.D."/>
            <person name="Chen M."/>
            <person name="Cheung P.C."/>
            <person name="Conrad A.L."/>
            <person name="Dejesa L.C."/>
            <person name="Hao J."/>
            <person name="Honchak B.M."/>
            <person name="Karbach L.E."/>
            <person name="Kurdoglu A."/>
            <person name="Lahiri S."/>
            <person name="Mastrian S.D."/>
            <person name="Miyashita H."/>
            <person name="Page L."/>
            <person name="Ramakrishna P."/>
            <person name="Satoh S."/>
            <person name="Sattley W.M."/>
            <person name="Shimada Y."/>
            <person name="Taylor H.L."/>
            <person name="Tomo T."/>
            <person name="Tsuchiya T."/>
            <person name="Wang Z.T."/>
            <person name="Raymond J."/>
            <person name="Mimuro M."/>
            <person name="Blankenship R.E."/>
            <person name="Touchman J.W."/>
        </authorList>
    </citation>
    <scope>NUCLEOTIDE SEQUENCE [LARGE SCALE GENOMIC DNA]</scope>
    <source>
        <strain evidence="14">MBIC 11017</strain>
    </source>
</reference>
<evidence type="ECO:0000256" key="1">
    <source>
        <dbReference type="ARBA" id="ARBA00007316"/>
    </source>
</evidence>
<evidence type="ECO:0000313" key="14">
    <source>
        <dbReference type="Proteomes" id="UP000000268"/>
    </source>
</evidence>
<evidence type="ECO:0000256" key="3">
    <source>
        <dbReference type="ARBA" id="ARBA00022679"/>
    </source>
</evidence>
<dbReference type="CDD" id="cd05387">
    <property type="entry name" value="BY-kinase"/>
    <property type="match status" value="1"/>
</dbReference>
<dbReference type="Pfam" id="PF13807">
    <property type="entry name" value="GNVR"/>
    <property type="match status" value="1"/>
</dbReference>
<dbReference type="Gene3D" id="3.40.50.300">
    <property type="entry name" value="P-loop containing nucleotide triphosphate hydrolases"/>
    <property type="match status" value="1"/>
</dbReference>
<feature type="domain" description="AAA" evidence="11">
    <location>
        <begin position="540"/>
        <end position="668"/>
    </location>
</feature>
<evidence type="ECO:0000256" key="2">
    <source>
        <dbReference type="ARBA" id="ARBA00011903"/>
    </source>
</evidence>
<keyword evidence="5" id="KW-0418">Kinase</keyword>
<dbReference type="InterPro" id="IPR032807">
    <property type="entry name" value="GNVR"/>
</dbReference>
<dbReference type="InterPro" id="IPR027417">
    <property type="entry name" value="P-loop_NTPase"/>
</dbReference>
<dbReference type="HOGENOM" id="CLU_009912_2_2_3"/>
<evidence type="ECO:0000256" key="10">
    <source>
        <dbReference type="SAM" id="Phobius"/>
    </source>
</evidence>
<keyword evidence="7" id="KW-0829">Tyrosine-protein kinase</keyword>